<proteinExistence type="predicted"/>
<dbReference type="Proteomes" id="UP000242414">
    <property type="component" value="Unassembled WGS sequence"/>
</dbReference>
<evidence type="ECO:0000313" key="1">
    <source>
        <dbReference type="EMBL" id="ORE02868.1"/>
    </source>
</evidence>
<name>A0A1X0QT05_RHIZD</name>
<protein>
    <submittedName>
        <fullName evidence="1">Uncharacterized protein</fullName>
    </submittedName>
</protein>
<organism evidence="1">
    <name type="scientific">Rhizopus microsporus var. microsporus</name>
    <dbReference type="NCBI Taxonomy" id="86635"/>
    <lineage>
        <taxon>Eukaryota</taxon>
        <taxon>Fungi</taxon>
        <taxon>Fungi incertae sedis</taxon>
        <taxon>Mucoromycota</taxon>
        <taxon>Mucoromycotina</taxon>
        <taxon>Mucoromycetes</taxon>
        <taxon>Mucorales</taxon>
        <taxon>Mucorineae</taxon>
        <taxon>Rhizopodaceae</taxon>
        <taxon>Rhizopus</taxon>
    </lineage>
</organism>
<reference evidence="1" key="1">
    <citation type="journal article" date="2016" name="Proc. Natl. Acad. Sci. U.S.A.">
        <title>Lipid metabolic changes in an early divergent fungus govern the establishment of a mutualistic symbiosis with endobacteria.</title>
        <authorList>
            <person name="Lastovetsky O.A."/>
            <person name="Gaspar M.L."/>
            <person name="Mondo S.J."/>
            <person name="LaButti K.M."/>
            <person name="Sandor L."/>
            <person name="Grigoriev I.V."/>
            <person name="Henry S.A."/>
            <person name="Pawlowska T.E."/>
        </authorList>
    </citation>
    <scope>NUCLEOTIDE SEQUENCE [LARGE SCALE GENOMIC DNA]</scope>
    <source>
        <strain evidence="1">ATCC 52814</strain>
    </source>
</reference>
<accession>A0A1X0QT05</accession>
<dbReference type="AlphaFoldDB" id="A0A1X0QT05"/>
<dbReference type="VEuPathDB" id="FungiDB:BCV72DRAFT_41338"/>
<gene>
    <name evidence="1" type="ORF">BCV72DRAFT_41338</name>
</gene>
<dbReference type="EMBL" id="KV922028">
    <property type="protein sequence ID" value="ORE02868.1"/>
    <property type="molecule type" value="Genomic_DNA"/>
</dbReference>
<dbReference type="OrthoDB" id="10580924at2759"/>
<sequence length="74" mass="8513">MTSISSMAKQYETLVRNYVCSTYEDRTLRNILNVLSEKASPYFCGDSLTVKQRKSLAKHIFYKRQTPSLPGHPL</sequence>